<evidence type="ECO:0000256" key="7">
    <source>
        <dbReference type="ARBA" id="ARBA00022723"/>
    </source>
</evidence>
<dbReference type="Pfam" id="PF13857">
    <property type="entry name" value="Ank_5"/>
    <property type="match status" value="1"/>
</dbReference>
<keyword evidence="20" id="KW-1185">Reference proteome</keyword>
<feature type="domain" description="MIB/HERC2" evidence="18">
    <location>
        <begin position="1"/>
        <end position="66"/>
    </location>
</feature>
<dbReference type="GO" id="GO:0005737">
    <property type="term" value="C:cytoplasm"/>
    <property type="evidence" value="ECO:0007669"/>
    <property type="project" value="UniProtKB-SubCell"/>
</dbReference>
<dbReference type="Gene3D" id="3.30.40.10">
    <property type="entry name" value="Zinc/RING finger domain, C3HC4 (zinc finger)"/>
    <property type="match status" value="1"/>
</dbReference>
<dbReference type="Pfam" id="PF06701">
    <property type="entry name" value="MIB_HERC2"/>
    <property type="match status" value="2"/>
</dbReference>
<keyword evidence="6" id="KW-0808">Transferase</keyword>
<sequence>MEIGLRVLRGPNWTMGDEDGGEGHVGTIVEQASVDTVHVIWDGGQVSTCRGGLSQGGYDLRILDNATVGIKHPQVVCDECQETDILGIRWKCAECDNFDLCSLCYFSDRHDLGHQFWRIETPESPLGCKVEVAKLENVFNMCSGGKGAIGQVVEVFTPAAHSARSVVRVEWENGIRNVYRMGFKGKVDLQYEEEAPGVECYLQHLPVFKLQKYTKAKLSEDIVDGDSVCINVGKEELEQLQKARSGWAVGMMECFGKVGKVQGFASNGDAIVSFGAKKYRLFPGALKKVTQISVGSRVRVLDDEDRVRILQDGHGGYNSKMRSCLGKVGEVIKVDDDGDLVVKFNGCQWAFNPMCCTPAPNEDVDTISLTHEDDDSDGMSLGQGGNLLWLLAAFSQAAKEAAKEVPIHIFLKAIADREEIPALEMLKKNPRLATAQIQGLSALHIAANRGLLSITRALIAAGANINERDRDGDTPLTAGMSNIEIAEFLIKQGCDVTIANKNGQTASHMAARSGYSSLLKLLLSKGADFNAQDDAGDTPLHDAISKSETSAAEVIISWPKLDIRRRNKKGFPPLHFTALRDEPAITELLLKKDRTIVDEQKDDGFTPLHVCAFNDHHGVMRILIEKGRAMLDKRNNENQTPLHVACHQGYFNSVQLLVEKGADVNSRDSTSNTPLHLALVSAGGSSMDPKLRLLMMLAGQSDRMDEDQCIRIAHLLIEKGADPTARNNDRHTPLDLCRSDKAKRAVRCFIDERSQVTQASSSRELDREPNKCVKCRQREQEILLVPCGHRVVCRPCCNNLRLCPQCSSQVKSMFDKNGKDVKESCSIM</sequence>
<dbReference type="PROSITE" id="PS50089">
    <property type="entry name" value="ZF_RING_2"/>
    <property type="match status" value="1"/>
</dbReference>
<comment type="pathway">
    <text evidence="3">Protein modification; protein ubiquitination.</text>
</comment>
<dbReference type="InterPro" id="IPR002110">
    <property type="entry name" value="Ankyrin_rpt"/>
</dbReference>
<keyword evidence="10" id="KW-0833">Ubl conjugation pathway</keyword>
<dbReference type="PROSITE" id="PS51416">
    <property type="entry name" value="MIB_HERC2"/>
    <property type="match status" value="2"/>
</dbReference>
<dbReference type="InterPro" id="IPR037252">
    <property type="entry name" value="Mib_Herc2_sf"/>
</dbReference>
<comment type="caution">
    <text evidence="19">The sequence shown here is derived from an EMBL/GenBank/DDBJ whole genome shotgun (WGS) entry which is preliminary data.</text>
</comment>
<proteinExistence type="predicted"/>
<evidence type="ECO:0000256" key="12">
    <source>
        <dbReference type="ARBA" id="ARBA00022976"/>
    </source>
</evidence>
<dbReference type="UniPathway" id="UPA00143"/>
<reference evidence="19 20" key="1">
    <citation type="submission" date="2018-04" db="EMBL/GenBank/DDBJ databases">
        <title>The genome of golden apple snail Pomacea canaliculata provides insight into stress tolerance and invasive adaptation.</title>
        <authorList>
            <person name="Liu C."/>
            <person name="Liu B."/>
            <person name="Ren Y."/>
            <person name="Zhang Y."/>
            <person name="Wang H."/>
            <person name="Li S."/>
            <person name="Jiang F."/>
            <person name="Yin L."/>
            <person name="Zhang G."/>
            <person name="Qian W."/>
            <person name="Fan W."/>
        </authorList>
    </citation>
    <scope>NUCLEOTIDE SEQUENCE [LARGE SCALE GENOMIC DNA]</scope>
    <source>
        <strain evidence="19">SZHN2017</strain>
        <tissue evidence="19">Muscle</tissue>
    </source>
</reference>
<keyword evidence="12" id="KW-0914">Notch signaling pathway</keyword>
<evidence type="ECO:0000256" key="6">
    <source>
        <dbReference type="ARBA" id="ARBA00022679"/>
    </source>
</evidence>
<comment type="catalytic activity">
    <reaction evidence="1">
        <text>S-ubiquitinyl-[E2 ubiquitin-conjugating enzyme]-L-cysteine + [acceptor protein]-L-lysine = [E2 ubiquitin-conjugating enzyme]-L-cysteine + N(6)-ubiquitinyl-[acceptor protein]-L-lysine.</text>
        <dbReference type="EC" id="2.3.2.27"/>
    </reaction>
</comment>
<keyword evidence="11" id="KW-0862">Zinc</keyword>
<dbReference type="Pfam" id="PF00569">
    <property type="entry name" value="ZZ"/>
    <property type="match status" value="1"/>
</dbReference>
<feature type="domain" description="ZZ-type" evidence="17">
    <location>
        <begin position="72"/>
        <end position="124"/>
    </location>
</feature>
<evidence type="ECO:0000259" key="16">
    <source>
        <dbReference type="PROSITE" id="PS50089"/>
    </source>
</evidence>
<dbReference type="PANTHER" id="PTHR24202:SF4">
    <property type="entry name" value="E3 UBIQUITIN-PROTEIN LIGASE MIB2-RELATED"/>
    <property type="match status" value="1"/>
</dbReference>
<evidence type="ECO:0000256" key="10">
    <source>
        <dbReference type="ARBA" id="ARBA00022786"/>
    </source>
</evidence>
<dbReference type="SMART" id="SM00248">
    <property type="entry name" value="ANK"/>
    <property type="match status" value="9"/>
</dbReference>
<dbReference type="Pfam" id="PF00023">
    <property type="entry name" value="Ank"/>
    <property type="match status" value="1"/>
</dbReference>
<dbReference type="GO" id="GO:0061630">
    <property type="term" value="F:ubiquitin protein ligase activity"/>
    <property type="evidence" value="ECO:0007669"/>
    <property type="project" value="UniProtKB-EC"/>
</dbReference>
<dbReference type="PROSITE" id="PS01357">
    <property type="entry name" value="ZF_ZZ_1"/>
    <property type="match status" value="1"/>
</dbReference>
<evidence type="ECO:0000256" key="15">
    <source>
        <dbReference type="PROSITE-ProRule" id="PRU00228"/>
    </source>
</evidence>
<comment type="subcellular location">
    <subcellularLocation>
        <location evidence="2">Cytoplasm</location>
    </subcellularLocation>
</comment>
<feature type="repeat" description="ANK" evidence="14">
    <location>
        <begin position="438"/>
        <end position="470"/>
    </location>
</feature>
<dbReference type="Pfam" id="PF12796">
    <property type="entry name" value="Ank_2"/>
    <property type="match status" value="1"/>
</dbReference>
<evidence type="ECO:0000259" key="18">
    <source>
        <dbReference type="PROSITE" id="PS51416"/>
    </source>
</evidence>
<keyword evidence="13 14" id="KW-0040">ANK repeat</keyword>
<evidence type="ECO:0000313" key="20">
    <source>
        <dbReference type="Proteomes" id="UP000245119"/>
    </source>
</evidence>
<evidence type="ECO:0000256" key="14">
    <source>
        <dbReference type="PROSITE-ProRule" id="PRU00023"/>
    </source>
</evidence>
<dbReference type="PROSITE" id="PS50135">
    <property type="entry name" value="ZF_ZZ_2"/>
    <property type="match status" value="1"/>
</dbReference>
<evidence type="ECO:0000259" key="17">
    <source>
        <dbReference type="PROSITE" id="PS50135"/>
    </source>
</evidence>
<dbReference type="EC" id="2.3.2.27" evidence="4"/>
<feature type="repeat" description="ANK" evidence="14">
    <location>
        <begin position="502"/>
        <end position="534"/>
    </location>
</feature>
<dbReference type="SUPFAM" id="SSF159034">
    <property type="entry name" value="Mib/herc2 domain-like"/>
    <property type="match status" value="2"/>
</dbReference>
<dbReference type="InterPro" id="IPR036770">
    <property type="entry name" value="Ankyrin_rpt-contain_sf"/>
</dbReference>
<dbReference type="Gene3D" id="1.25.40.20">
    <property type="entry name" value="Ankyrin repeat-containing domain"/>
    <property type="match status" value="3"/>
</dbReference>
<dbReference type="GO" id="GO:0007219">
    <property type="term" value="P:Notch signaling pathway"/>
    <property type="evidence" value="ECO:0007669"/>
    <property type="project" value="UniProtKB-KW"/>
</dbReference>
<dbReference type="GO" id="GO:0016567">
    <property type="term" value="P:protein ubiquitination"/>
    <property type="evidence" value="ECO:0007669"/>
    <property type="project" value="UniProtKB-UniPathway"/>
</dbReference>
<feature type="domain" description="MIB/HERC2" evidence="18">
    <location>
        <begin position="116"/>
        <end position="195"/>
    </location>
</feature>
<evidence type="ECO:0000256" key="9">
    <source>
        <dbReference type="ARBA" id="ARBA00022771"/>
    </source>
</evidence>
<evidence type="ECO:0000256" key="13">
    <source>
        <dbReference type="ARBA" id="ARBA00023043"/>
    </source>
</evidence>
<evidence type="ECO:0000256" key="11">
    <source>
        <dbReference type="ARBA" id="ARBA00022833"/>
    </source>
</evidence>
<dbReference type="InterPro" id="IPR000433">
    <property type="entry name" value="Znf_ZZ"/>
</dbReference>
<dbReference type="Pfam" id="PF18346">
    <property type="entry name" value="SH3_15"/>
    <property type="match status" value="2"/>
</dbReference>
<evidence type="ECO:0000256" key="2">
    <source>
        <dbReference type="ARBA" id="ARBA00004496"/>
    </source>
</evidence>
<dbReference type="Gene3D" id="2.30.30.40">
    <property type="entry name" value="SH3 Domains"/>
    <property type="match status" value="2"/>
</dbReference>
<dbReference type="InterPro" id="IPR043145">
    <property type="entry name" value="Znf_ZZ_sf"/>
</dbReference>
<dbReference type="PANTHER" id="PTHR24202">
    <property type="entry name" value="E3 UBIQUITIN-PROTEIN LIGASE MIB2"/>
    <property type="match status" value="1"/>
</dbReference>
<dbReference type="EMBL" id="PZQS01000002">
    <property type="protein sequence ID" value="PVD37114.1"/>
    <property type="molecule type" value="Genomic_DNA"/>
</dbReference>
<keyword evidence="7" id="KW-0479">Metal-binding</keyword>
<gene>
    <name evidence="19" type="ORF">C0Q70_04109</name>
</gene>
<evidence type="ECO:0000256" key="8">
    <source>
        <dbReference type="ARBA" id="ARBA00022737"/>
    </source>
</evidence>
<evidence type="ECO:0000256" key="4">
    <source>
        <dbReference type="ARBA" id="ARBA00012483"/>
    </source>
</evidence>
<dbReference type="SUPFAM" id="SSF57850">
    <property type="entry name" value="RING/U-box"/>
    <property type="match status" value="1"/>
</dbReference>
<dbReference type="InterPro" id="IPR040847">
    <property type="entry name" value="SH3_15"/>
</dbReference>
<feature type="repeat" description="ANK" evidence="14">
    <location>
        <begin position="637"/>
        <end position="669"/>
    </location>
</feature>
<evidence type="ECO:0000256" key="5">
    <source>
        <dbReference type="ARBA" id="ARBA00022490"/>
    </source>
</evidence>
<evidence type="ECO:0000256" key="3">
    <source>
        <dbReference type="ARBA" id="ARBA00004906"/>
    </source>
</evidence>
<organism evidence="19 20">
    <name type="scientific">Pomacea canaliculata</name>
    <name type="common">Golden apple snail</name>
    <dbReference type="NCBI Taxonomy" id="400727"/>
    <lineage>
        <taxon>Eukaryota</taxon>
        <taxon>Metazoa</taxon>
        <taxon>Spiralia</taxon>
        <taxon>Lophotrochozoa</taxon>
        <taxon>Mollusca</taxon>
        <taxon>Gastropoda</taxon>
        <taxon>Caenogastropoda</taxon>
        <taxon>Architaenioglossa</taxon>
        <taxon>Ampullarioidea</taxon>
        <taxon>Ampullariidae</taxon>
        <taxon>Pomacea</taxon>
    </lineage>
</organism>
<dbReference type="FunFam" id="3.30.60.90:FF:000004">
    <property type="entry name" value="Putative E3 ubiquitin-protein ligase MIB2"/>
    <property type="match status" value="1"/>
</dbReference>
<dbReference type="STRING" id="400727.A0A2T7PUK9"/>
<keyword evidence="5" id="KW-0963">Cytoplasm</keyword>
<dbReference type="OrthoDB" id="6153504at2759"/>
<dbReference type="SMART" id="SM00291">
    <property type="entry name" value="ZnF_ZZ"/>
    <property type="match status" value="1"/>
</dbReference>
<dbReference type="InterPro" id="IPR001841">
    <property type="entry name" value="Znf_RING"/>
</dbReference>
<dbReference type="PROSITE" id="PS50088">
    <property type="entry name" value="ANK_REPEAT"/>
    <property type="match status" value="4"/>
</dbReference>
<dbReference type="AlphaFoldDB" id="A0A2T7PUK9"/>
<evidence type="ECO:0000313" key="19">
    <source>
        <dbReference type="EMBL" id="PVD37114.1"/>
    </source>
</evidence>
<dbReference type="Gene3D" id="3.30.60.90">
    <property type="match status" value="1"/>
</dbReference>
<name>A0A2T7PUK9_POMCA</name>
<keyword evidence="9 15" id="KW-0863">Zinc-finger</keyword>
<dbReference type="PRINTS" id="PR01415">
    <property type="entry name" value="ANKYRIN"/>
</dbReference>
<feature type="repeat" description="ANK" evidence="14">
    <location>
        <begin position="603"/>
        <end position="627"/>
    </location>
</feature>
<dbReference type="GO" id="GO:0008270">
    <property type="term" value="F:zinc ion binding"/>
    <property type="evidence" value="ECO:0007669"/>
    <property type="project" value="UniProtKB-KW"/>
</dbReference>
<dbReference type="InterPro" id="IPR010606">
    <property type="entry name" value="Mib_Herc2"/>
</dbReference>
<evidence type="ECO:0000256" key="1">
    <source>
        <dbReference type="ARBA" id="ARBA00000900"/>
    </source>
</evidence>
<accession>A0A2T7PUK9</accession>
<dbReference type="InterPro" id="IPR013083">
    <property type="entry name" value="Znf_RING/FYVE/PHD"/>
</dbReference>
<dbReference type="SUPFAM" id="SSF48403">
    <property type="entry name" value="Ankyrin repeat"/>
    <property type="match status" value="1"/>
</dbReference>
<dbReference type="Proteomes" id="UP000245119">
    <property type="component" value="Linkage Group LG2"/>
</dbReference>
<keyword evidence="8" id="KW-0677">Repeat</keyword>
<dbReference type="Pfam" id="PF13920">
    <property type="entry name" value="zf-C3HC4_3"/>
    <property type="match status" value="1"/>
</dbReference>
<dbReference type="PROSITE" id="PS50297">
    <property type="entry name" value="ANK_REP_REGION"/>
    <property type="match status" value="4"/>
</dbReference>
<feature type="domain" description="RING-type" evidence="16">
    <location>
        <begin position="772"/>
        <end position="807"/>
    </location>
</feature>
<protein>
    <recommendedName>
        <fullName evidence="4">RING-type E3 ubiquitin transferase</fullName>
        <ecNumber evidence="4">2.3.2.27</ecNumber>
    </recommendedName>
</protein>